<comment type="function">
    <text evidence="7">Functions as a peptidoglycan terminase that cleaves nascent peptidoglycan strands endolytically to terminate their elongation.</text>
</comment>
<comment type="similarity">
    <text evidence="7">Belongs to the transglycosylase MltG family.</text>
</comment>
<feature type="transmembrane region" description="Helical" evidence="7">
    <location>
        <begin position="20"/>
        <end position="40"/>
    </location>
</feature>
<proteinExistence type="inferred from homology"/>
<dbReference type="GO" id="GO:0009252">
    <property type="term" value="P:peptidoglycan biosynthetic process"/>
    <property type="evidence" value="ECO:0007669"/>
    <property type="project" value="UniProtKB-UniRule"/>
</dbReference>
<dbReference type="GO" id="GO:0005886">
    <property type="term" value="C:plasma membrane"/>
    <property type="evidence" value="ECO:0007669"/>
    <property type="project" value="UniProtKB-SubCell"/>
</dbReference>
<evidence type="ECO:0000256" key="5">
    <source>
        <dbReference type="ARBA" id="ARBA00023239"/>
    </source>
</evidence>
<dbReference type="EC" id="4.2.2.29" evidence="7"/>
<dbReference type="PANTHER" id="PTHR30518:SF2">
    <property type="entry name" value="ENDOLYTIC MUREIN TRANSGLYCOSYLASE"/>
    <property type="match status" value="1"/>
</dbReference>
<reference evidence="8" key="1">
    <citation type="journal article" date="2020" name="mSystems">
        <title>Genome- and Community-Level Interaction Insights into Carbon Utilization and Element Cycling Functions of Hydrothermarchaeota in Hydrothermal Sediment.</title>
        <authorList>
            <person name="Zhou Z."/>
            <person name="Liu Y."/>
            <person name="Xu W."/>
            <person name="Pan J."/>
            <person name="Luo Z.H."/>
            <person name="Li M."/>
        </authorList>
    </citation>
    <scope>NUCLEOTIDE SEQUENCE [LARGE SCALE GENOMIC DNA]</scope>
    <source>
        <strain evidence="8">SpSt-417</strain>
    </source>
</reference>
<dbReference type="InterPro" id="IPR003770">
    <property type="entry name" value="MLTG-like"/>
</dbReference>
<organism evidence="8">
    <name type="scientific">candidate division WWE3 bacterium</name>
    <dbReference type="NCBI Taxonomy" id="2053526"/>
    <lineage>
        <taxon>Bacteria</taxon>
        <taxon>Katanobacteria</taxon>
    </lineage>
</organism>
<dbReference type="PANTHER" id="PTHR30518">
    <property type="entry name" value="ENDOLYTIC MUREIN TRANSGLYCOSYLASE"/>
    <property type="match status" value="1"/>
</dbReference>
<gene>
    <name evidence="7 8" type="primary">mltG</name>
    <name evidence="8" type="ORF">ENR63_03070</name>
</gene>
<evidence type="ECO:0000256" key="6">
    <source>
        <dbReference type="ARBA" id="ARBA00023316"/>
    </source>
</evidence>
<accession>A0A7C4XHR4</accession>
<dbReference type="GO" id="GO:0008932">
    <property type="term" value="F:lytic endotransglycosylase activity"/>
    <property type="evidence" value="ECO:0007669"/>
    <property type="project" value="UniProtKB-UniRule"/>
</dbReference>
<evidence type="ECO:0000256" key="4">
    <source>
        <dbReference type="ARBA" id="ARBA00023136"/>
    </source>
</evidence>
<comment type="catalytic activity">
    <reaction evidence="7">
        <text>a peptidoglycan chain = a peptidoglycan chain with N-acetyl-1,6-anhydromuramyl-[peptide] at the reducing end + a peptidoglycan chain with N-acetylglucosamine at the non-reducing end.</text>
        <dbReference type="EC" id="4.2.2.29"/>
    </reaction>
</comment>
<evidence type="ECO:0000313" key="8">
    <source>
        <dbReference type="EMBL" id="HGW29875.1"/>
    </source>
</evidence>
<evidence type="ECO:0000256" key="2">
    <source>
        <dbReference type="ARBA" id="ARBA00022692"/>
    </source>
</evidence>
<dbReference type="GO" id="GO:0071555">
    <property type="term" value="P:cell wall organization"/>
    <property type="evidence" value="ECO:0007669"/>
    <property type="project" value="UniProtKB-KW"/>
</dbReference>
<sequence>MDQADPKRYIVLNSSQKKMALLFVFIGFFVVFPILGYFYYEIGVERPAQGFKETVFEIEEGESVSAIAKRLNERGLVNSELLFTSYLIRNNLQSKIQAGVYQIPPGASVKELANIFQFGTNDVKLTFIEGWRAEEYARYAASKLKRVDYEEFLKLAKNKEGQLFPDTYYMNIESDEAELVEKLTQTFDAKTKDLFVSPEFNSLGLTKSQVINFASTVEREINTAEDRPVVAGILIKRFKNNELIGADATVQYAVAEKNFCATQDNPAECPNKEQINQIDWWPGNIFAEDLEFDSPYNTRKNLGLPPSPIANPGIESIKAVIYNVPTTYNYYLTDAEGKAHYAETLAQHNENINQFLK</sequence>
<evidence type="ECO:0000256" key="3">
    <source>
        <dbReference type="ARBA" id="ARBA00022989"/>
    </source>
</evidence>
<keyword evidence="5 7" id="KW-0456">Lyase</keyword>
<protein>
    <recommendedName>
        <fullName evidence="7">Endolytic murein transglycosylase</fullName>
        <ecNumber evidence="7">4.2.2.29</ecNumber>
    </recommendedName>
    <alternativeName>
        <fullName evidence="7">Peptidoglycan lytic transglycosylase</fullName>
    </alternativeName>
    <alternativeName>
        <fullName evidence="7">Peptidoglycan polymerization terminase</fullName>
    </alternativeName>
</protein>
<keyword evidence="4 7" id="KW-0472">Membrane</keyword>
<keyword evidence="6 7" id="KW-0961">Cell wall biogenesis/degradation</keyword>
<dbReference type="EMBL" id="DSRT01000167">
    <property type="protein sequence ID" value="HGW29875.1"/>
    <property type="molecule type" value="Genomic_DNA"/>
</dbReference>
<dbReference type="Gene3D" id="3.30.1490.480">
    <property type="entry name" value="Endolytic murein transglycosylase"/>
    <property type="match status" value="1"/>
</dbReference>
<keyword evidence="3 7" id="KW-1133">Transmembrane helix</keyword>
<keyword evidence="2 7" id="KW-0812">Transmembrane</keyword>
<dbReference type="AlphaFoldDB" id="A0A7C4XHR4"/>
<name>A0A7C4XHR4_UNCKA</name>
<evidence type="ECO:0000256" key="7">
    <source>
        <dbReference type="HAMAP-Rule" id="MF_02065"/>
    </source>
</evidence>
<dbReference type="NCBIfam" id="TIGR00247">
    <property type="entry name" value="endolytic transglycosylase MltG"/>
    <property type="match status" value="1"/>
</dbReference>
<keyword evidence="1 7" id="KW-1003">Cell membrane</keyword>
<feature type="site" description="Important for catalytic activity" evidence="7">
    <location>
        <position position="220"/>
    </location>
</feature>
<evidence type="ECO:0000256" key="1">
    <source>
        <dbReference type="ARBA" id="ARBA00022475"/>
    </source>
</evidence>
<comment type="subcellular location">
    <subcellularLocation>
        <location evidence="7">Cell membrane</location>
        <topology evidence="7">Single-pass membrane protein</topology>
    </subcellularLocation>
</comment>
<comment type="caution">
    <text evidence="8">The sequence shown here is derived from an EMBL/GenBank/DDBJ whole genome shotgun (WGS) entry which is preliminary data.</text>
</comment>
<dbReference type="HAMAP" id="MF_02065">
    <property type="entry name" value="MltG"/>
    <property type="match status" value="1"/>
</dbReference>
<dbReference type="Pfam" id="PF02618">
    <property type="entry name" value="YceG"/>
    <property type="match status" value="1"/>
</dbReference>